<accession>A0A497UB76</accession>
<dbReference type="Pfam" id="PF03235">
    <property type="entry name" value="GmrSD_N"/>
    <property type="match status" value="1"/>
</dbReference>
<dbReference type="PANTHER" id="PTHR39639">
    <property type="entry name" value="CHROMOSOME 16, WHOLE GENOME SHOTGUN SEQUENCE"/>
    <property type="match status" value="1"/>
</dbReference>
<dbReference type="EMBL" id="PJND01000010">
    <property type="protein sequence ID" value="PKW20237.1"/>
    <property type="molecule type" value="Genomic_DNA"/>
</dbReference>
<dbReference type="Proteomes" id="UP000275027">
    <property type="component" value="Unassembled WGS sequence"/>
</dbReference>
<dbReference type="PANTHER" id="PTHR39639:SF1">
    <property type="entry name" value="DUF262 DOMAIN-CONTAINING PROTEIN"/>
    <property type="match status" value="1"/>
</dbReference>
<dbReference type="InterPro" id="IPR004919">
    <property type="entry name" value="GmrSD_N"/>
</dbReference>
<dbReference type="Proteomes" id="UP000233767">
    <property type="component" value="Unassembled WGS sequence"/>
</dbReference>
<evidence type="ECO:0000313" key="4">
    <source>
        <dbReference type="Proteomes" id="UP000233767"/>
    </source>
</evidence>
<evidence type="ECO:0000313" key="2">
    <source>
        <dbReference type="EMBL" id="PKW20237.1"/>
    </source>
</evidence>
<dbReference type="AlphaFoldDB" id="A0A497UB76"/>
<organism evidence="3 5">
    <name type="scientific">Flavobacterium lindanitolerans</name>
    <dbReference type="NCBI Taxonomy" id="428988"/>
    <lineage>
        <taxon>Bacteria</taxon>
        <taxon>Pseudomonadati</taxon>
        <taxon>Bacteroidota</taxon>
        <taxon>Flavobacteriia</taxon>
        <taxon>Flavobacteriales</taxon>
        <taxon>Flavobacteriaceae</taxon>
        <taxon>Flavobacterium</taxon>
    </lineage>
</organism>
<evidence type="ECO:0000313" key="3">
    <source>
        <dbReference type="EMBL" id="RLJ23804.1"/>
    </source>
</evidence>
<reference evidence="3 5" key="2">
    <citation type="submission" date="2018-10" db="EMBL/GenBank/DDBJ databases">
        <title>Genomic Encyclopedia of Archaeal and Bacterial Type Strains, Phase II (KMG-II): from individual species to whole genera.</title>
        <authorList>
            <person name="Goeker M."/>
        </authorList>
    </citation>
    <scope>NUCLEOTIDE SEQUENCE [LARGE SCALE GENOMIC DNA]</scope>
    <source>
        <strain evidence="3 5">DSM 21886</strain>
    </source>
</reference>
<protein>
    <submittedName>
        <fullName evidence="3">Uncharacterized protein DUF262</fullName>
    </submittedName>
</protein>
<proteinExistence type="predicted"/>
<feature type="domain" description="GmrSD restriction endonucleases N-terminal" evidence="1">
    <location>
        <begin position="40"/>
        <end position="194"/>
    </location>
</feature>
<dbReference type="RefSeq" id="WP_101472769.1">
    <property type="nucleotide sequence ID" value="NZ_PJND01000010.1"/>
</dbReference>
<reference evidence="2 4" key="1">
    <citation type="submission" date="2017-12" db="EMBL/GenBank/DDBJ databases">
        <title>Genomic Encyclopedia of Type Strains, Phase III (KMG-III): the genomes of soil and plant-associated and newly described type strains.</title>
        <authorList>
            <person name="Whitman W."/>
        </authorList>
    </citation>
    <scope>NUCLEOTIDE SEQUENCE [LARGE SCALE GENOMIC DNA]</scope>
    <source>
        <strain evidence="2 4">IP-10</strain>
    </source>
</reference>
<evidence type="ECO:0000259" key="1">
    <source>
        <dbReference type="Pfam" id="PF03235"/>
    </source>
</evidence>
<comment type="caution">
    <text evidence="3">The sequence shown here is derived from an EMBL/GenBank/DDBJ whole genome shotgun (WGS) entry which is preliminary data.</text>
</comment>
<keyword evidence="4" id="KW-1185">Reference proteome</keyword>
<dbReference type="EMBL" id="RCCB01000014">
    <property type="protein sequence ID" value="RLJ23804.1"/>
    <property type="molecule type" value="Genomic_DNA"/>
</dbReference>
<gene>
    <name evidence="2" type="ORF">B0G92_2949</name>
    <name evidence="3" type="ORF">CLV50_3078</name>
</gene>
<sequence>MQEEELELSNIEQVDSSEQDYENDDLFNITSWGADMSFRELINMYDDDELLKPELQRKYVWEKVEASRFIESILLGLPIPSIFLANTPENNKLIIDGYQRIMTVYDYVKKGIFSKDGKTFKLTNNEKINYRWRGKSFNELDEFDQKKIRQTTIHAIIFEQKHPKDSDSSLFQIFERINTSGKILKPQEIRNCVYQGKLNSLLFELNTNETWRNLFGSDIEDSRMNDLEFILRFFALSDEDIKSKSEGQISLKLFLNNFMGKKSNNSKVFVETKRHEFETTMSFIYSHIGSNAFRNLNAENNYQTRFHPTIFDSISIATNYAINIKKSKVNVEILKQQHKKLLLHPDFKIYTSTRTTNIEHINGRINLACQILFGINYE</sequence>
<name>A0A497UB76_9FLAO</name>
<evidence type="ECO:0000313" key="5">
    <source>
        <dbReference type="Proteomes" id="UP000275027"/>
    </source>
</evidence>